<name>A0A3Q9JKY5_9GAMM</name>
<keyword evidence="5" id="KW-1185">Reference proteome</keyword>
<comment type="similarity">
    <text evidence="1">Belongs to the IMPACT family.</text>
</comment>
<dbReference type="SUPFAM" id="SSF54211">
    <property type="entry name" value="Ribosomal protein S5 domain 2-like"/>
    <property type="match status" value="1"/>
</dbReference>
<dbReference type="Pfam" id="PF09186">
    <property type="entry name" value="DUF1949"/>
    <property type="match status" value="1"/>
</dbReference>
<feature type="domain" description="Impact N-terminal" evidence="2">
    <location>
        <begin position="16"/>
        <end position="114"/>
    </location>
</feature>
<dbReference type="AlphaFoldDB" id="A0A3Q9JKY5"/>
<evidence type="ECO:0000256" key="1">
    <source>
        <dbReference type="ARBA" id="ARBA00007665"/>
    </source>
</evidence>
<gene>
    <name evidence="4" type="ORF">DM558_07390</name>
</gene>
<sequence>MPFTLTEPFQTVEEIKKSRFLVNVAPVNNIEQATDFINAVSDISATHNCWAWKLGQNYRFNDDGEPSGTAGRPMLSAIEGQQCDYVVAVVTRWFGGIKLGTGGLARAYGGSVARSLQQANLIELIARTSCQFHCYYNEWPLLESRLPTIDAIIEQQTFDAEGTQLHLAIPNHQLPTLQQWLNDVTKGRVQAKLIEE</sequence>
<feature type="domain" description="UPF0029" evidence="3">
    <location>
        <begin position="133"/>
        <end position="188"/>
    </location>
</feature>
<dbReference type="PANTHER" id="PTHR16301:SF20">
    <property type="entry name" value="IMPACT FAMILY MEMBER YIGZ"/>
    <property type="match status" value="1"/>
</dbReference>
<proteinExistence type="inferred from homology"/>
<dbReference type="Pfam" id="PF01205">
    <property type="entry name" value="Impact_N"/>
    <property type="match status" value="1"/>
</dbReference>
<organism evidence="4 5">
    <name type="scientific">Entomomonas moraniae</name>
    <dbReference type="NCBI Taxonomy" id="2213226"/>
    <lineage>
        <taxon>Bacteria</taxon>
        <taxon>Pseudomonadati</taxon>
        <taxon>Pseudomonadota</taxon>
        <taxon>Gammaproteobacteria</taxon>
        <taxon>Pseudomonadales</taxon>
        <taxon>Pseudomonadaceae</taxon>
        <taxon>Entomomonas</taxon>
    </lineage>
</organism>
<dbReference type="GO" id="GO:0017111">
    <property type="term" value="F:ribonucleoside triphosphate phosphatase activity"/>
    <property type="evidence" value="ECO:0007669"/>
    <property type="project" value="UniProtKB-ARBA"/>
</dbReference>
<dbReference type="Gene3D" id="3.30.230.30">
    <property type="entry name" value="Impact, N-terminal domain"/>
    <property type="match status" value="1"/>
</dbReference>
<evidence type="ECO:0000259" key="2">
    <source>
        <dbReference type="Pfam" id="PF01205"/>
    </source>
</evidence>
<dbReference type="KEGG" id="emo:DM558_07390"/>
<reference evidence="5" key="1">
    <citation type="submission" date="2018-06" db="EMBL/GenBank/DDBJ databases">
        <title>Complete genome of Pseudomonas insecticola strain QZS01.</title>
        <authorList>
            <person name="Wang J."/>
            <person name="Su Q."/>
        </authorList>
    </citation>
    <scope>NUCLEOTIDE SEQUENCE [LARGE SCALE GENOMIC DNA]</scope>
    <source>
        <strain evidence="5">QZS01</strain>
    </source>
</reference>
<dbReference type="EMBL" id="CP029822">
    <property type="protein sequence ID" value="AZS50612.1"/>
    <property type="molecule type" value="Genomic_DNA"/>
</dbReference>
<evidence type="ECO:0000313" key="4">
    <source>
        <dbReference type="EMBL" id="AZS50612.1"/>
    </source>
</evidence>
<protein>
    <submittedName>
        <fullName evidence="4">YigZ family protein</fullName>
    </submittedName>
</protein>
<dbReference type="InterPro" id="IPR035647">
    <property type="entry name" value="EFG_III/V"/>
</dbReference>
<evidence type="ECO:0000259" key="3">
    <source>
        <dbReference type="Pfam" id="PF09186"/>
    </source>
</evidence>
<dbReference type="SUPFAM" id="SSF54980">
    <property type="entry name" value="EF-G C-terminal domain-like"/>
    <property type="match status" value="1"/>
</dbReference>
<dbReference type="GO" id="GO:0005737">
    <property type="term" value="C:cytoplasm"/>
    <property type="evidence" value="ECO:0007669"/>
    <property type="project" value="TreeGrafter"/>
</dbReference>
<dbReference type="InterPro" id="IPR020568">
    <property type="entry name" value="Ribosomal_Su5_D2-typ_SF"/>
</dbReference>
<accession>A0A3Q9JKY5</accession>
<dbReference type="InterPro" id="IPR015269">
    <property type="entry name" value="UPF0029_Impact_C"/>
</dbReference>
<dbReference type="GO" id="GO:0032561">
    <property type="term" value="F:guanyl ribonucleotide binding"/>
    <property type="evidence" value="ECO:0007669"/>
    <property type="project" value="UniProtKB-ARBA"/>
</dbReference>
<dbReference type="Proteomes" id="UP000273143">
    <property type="component" value="Chromosome"/>
</dbReference>
<dbReference type="PANTHER" id="PTHR16301">
    <property type="entry name" value="IMPACT-RELATED"/>
    <property type="match status" value="1"/>
</dbReference>
<dbReference type="GO" id="GO:0043168">
    <property type="term" value="F:anion binding"/>
    <property type="evidence" value="ECO:0007669"/>
    <property type="project" value="UniProtKB-ARBA"/>
</dbReference>
<dbReference type="Gene3D" id="3.30.70.240">
    <property type="match status" value="1"/>
</dbReference>
<dbReference type="InterPro" id="IPR036956">
    <property type="entry name" value="Impact_N_sf"/>
</dbReference>
<dbReference type="InterPro" id="IPR023582">
    <property type="entry name" value="Impact"/>
</dbReference>
<dbReference type="RefSeq" id="WP_127163099.1">
    <property type="nucleotide sequence ID" value="NZ_CP029822.1"/>
</dbReference>
<evidence type="ECO:0000313" key="5">
    <source>
        <dbReference type="Proteomes" id="UP000273143"/>
    </source>
</evidence>
<dbReference type="GO" id="GO:0006446">
    <property type="term" value="P:regulation of translational initiation"/>
    <property type="evidence" value="ECO:0007669"/>
    <property type="project" value="TreeGrafter"/>
</dbReference>
<dbReference type="InterPro" id="IPR001498">
    <property type="entry name" value="Impact_N"/>
</dbReference>